<dbReference type="Proteomes" id="UP001224838">
    <property type="component" value="Chromosome"/>
</dbReference>
<feature type="region of interest" description="Disordered" evidence="1">
    <location>
        <begin position="389"/>
        <end position="414"/>
    </location>
</feature>
<evidence type="ECO:0000256" key="1">
    <source>
        <dbReference type="SAM" id="MobiDB-lite"/>
    </source>
</evidence>
<evidence type="ECO:0000259" key="3">
    <source>
        <dbReference type="Pfam" id="PF20091"/>
    </source>
</evidence>
<feature type="chain" id="PRO_5046841612" evidence="2">
    <location>
        <begin position="29"/>
        <end position="500"/>
    </location>
</feature>
<feature type="domain" description="Alpha/beta hydrolase" evidence="3">
    <location>
        <begin position="45"/>
        <end position="482"/>
    </location>
</feature>
<feature type="compositionally biased region" description="Basic and acidic residues" evidence="1">
    <location>
        <begin position="389"/>
        <end position="401"/>
    </location>
</feature>
<keyword evidence="5" id="KW-1185">Reference proteome</keyword>
<gene>
    <name evidence="4" type="ORF">PSH92_14660</name>
</gene>
<evidence type="ECO:0000313" key="5">
    <source>
        <dbReference type="Proteomes" id="UP001224838"/>
    </source>
</evidence>
<dbReference type="RefSeq" id="WP_305467092.1">
    <property type="nucleotide sequence ID" value="NZ_CP117443.1"/>
</dbReference>
<name>A0ABY9F4S1_9PSED</name>
<feature type="signal peptide" evidence="2">
    <location>
        <begin position="1"/>
        <end position="28"/>
    </location>
</feature>
<evidence type="ECO:0000256" key="2">
    <source>
        <dbReference type="SAM" id="SignalP"/>
    </source>
</evidence>
<reference evidence="4 5" key="1">
    <citation type="submission" date="2023-02" db="EMBL/GenBank/DDBJ databases">
        <title>Evolution of Hrp T3SS in non-pathogenic Pseudomonas fluorescens.</title>
        <authorList>
            <person name="Liao K."/>
            <person name="Wei H."/>
            <person name="Gu Y."/>
        </authorList>
    </citation>
    <scope>NUCLEOTIDE SEQUENCE [LARGE SCALE GENOMIC DNA]</scope>
    <source>
        <strain evidence="4 5">FP2034</strain>
    </source>
</reference>
<accession>A0ABY9F4S1</accession>
<dbReference type="InterPro" id="IPR045394">
    <property type="entry name" value="Abhydrolase_dom"/>
</dbReference>
<proteinExistence type="predicted"/>
<keyword evidence="2" id="KW-0732">Signal</keyword>
<protein>
    <submittedName>
        <fullName evidence="4">Alpha/beta hydrolase domain-containing protein</fullName>
    </submittedName>
</protein>
<dbReference type="GO" id="GO:0016787">
    <property type="term" value="F:hydrolase activity"/>
    <property type="evidence" value="ECO:0007669"/>
    <property type="project" value="UniProtKB-KW"/>
</dbReference>
<organism evidence="4 5">
    <name type="scientific">Pseudomonas beijingensis</name>
    <dbReference type="NCBI Taxonomy" id="2954101"/>
    <lineage>
        <taxon>Bacteria</taxon>
        <taxon>Pseudomonadati</taxon>
        <taxon>Pseudomonadota</taxon>
        <taxon>Gammaproteobacteria</taxon>
        <taxon>Pseudomonadales</taxon>
        <taxon>Pseudomonadaceae</taxon>
        <taxon>Pseudomonas</taxon>
    </lineage>
</organism>
<sequence>MKPTGKVRLPRLSMAALLVLTTAAPVVAQTPSMPQISQVPPSGQLPLASASRHGTEYVDLERFGYVEEEYYMLGLAPAITASGEHVFDAPYVTRFLIRKPKDPGRFNGTVVMEPFSWMGERGAGWILTRNYLLRKGYAFAGYTLSINRPANDPKTLDWDPEPRNLNLDFMRRYDYKRYAPLGSYYDSDRFRRGDGPDQYPPQAQGIAAQLALLLKSNLVHGPTQGLDVKRIYVNTWAINGQLWLDYLDQGRHQQWRMPDGKPLIDAYMTGHVVYGDLGGEVLRVPRKIPSDAPFVTVYSQTEVVHDANQEIALPPDTDQPKLRYYEIAGMPHLRLADQGTDGTEPHPADGDKRNDPHCQFLYDEPVETVVSAILDAMDRWVREGTPMPKAERVGREGKGVARDPQTGNMLGGVRPPWIRVPSATYLTDQETGCGSAYDTKVPYSAQRLKALYGSHANYASRFEAAKQQAIKEGYLLPEDARLVKPIALPADFTGSLRSEP</sequence>
<keyword evidence="4" id="KW-0378">Hydrolase</keyword>
<evidence type="ECO:0000313" key="4">
    <source>
        <dbReference type="EMBL" id="WLG98631.1"/>
    </source>
</evidence>
<dbReference type="EMBL" id="CP117451">
    <property type="protein sequence ID" value="WLG98631.1"/>
    <property type="molecule type" value="Genomic_DNA"/>
</dbReference>
<feature type="region of interest" description="Disordered" evidence="1">
    <location>
        <begin position="335"/>
        <end position="354"/>
    </location>
</feature>
<dbReference type="Pfam" id="PF20091">
    <property type="entry name" value="Abhydrolase_10"/>
    <property type="match status" value="1"/>
</dbReference>
<feature type="compositionally biased region" description="Basic and acidic residues" evidence="1">
    <location>
        <begin position="343"/>
        <end position="354"/>
    </location>
</feature>